<gene>
    <name evidence="4" type="ORF">BCR33DRAFT_764362</name>
</gene>
<evidence type="ECO:0000256" key="2">
    <source>
        <dbReference type="ARBA" id="ARBA00022840"/>
    </source>
</evidence>
<keyword evidence="2" id="KW-0067">ATP-binding</keyword>
<keyword evidence="4" id="KW-0808">Transferase</keyword>
<dbReference type="AlphaFoldDB" id="A0A1Y2CJZ3"/>
<evidence type="ECO:0000256" key="1">
    <source>
        <dbReference type="ARBA" id="ARBA00022741"/>
    </source>
</evidence>
<dbReference type="PANTHER" id="PTHR24347">
    <property type="entry name" value="SERINE/THREONINE-PROTEIN KINASE"/>
    <property type="match status" value="1"/>
</dbReference>
<evidence type="ECO:0000313" key="4">
    <source>
        <dbReference type="EMBL" id="ORY47320.1"/>
    </source>
</evidence>
<evidence type="ECO:0000313" key="5">
    <source>
        <dbReference type="Proteomes" id="UP000193642"/>
    </source>
</evidence>
<dbReference type="OrthoDB" id="40902at2759"/>
<dbReference type="Gene3D" id="1.10.510.10">
    <property type="entry name" value="Transferase(Phosphotransferase) domain 1"/>
    <property type="match status" value="1"/>
</dbReference>
<dbReference type="Gene3D" id="3.30.200.20">
    <property type="entry name" value="Phosphorylase Kinase, domain 1"/>
    <property type="match status" value="1"/>
</dbReference>
<dbReference type="InterPro" id="IPR000719">
    <property type="entry name" value="Prot_kinase_dom"/>
</dbReference>
<protein>
    <submittedName>
        <fullName evidence="4">Pkinase-domain-containing protein</fullName>
    </submittedName>
</protein>
<dbReference type="SUPFAM" id="SSF56112">
    <property type="entry name" value="Protein kinase-like (PK-like)"/>
    <property type="match status" value="1"/>
</dbReference>
<dbReference type="GO" id="GO:0004672">
    <property type="term" value="F:protein kinase activity"/>
    <property type="evidence" value="ECO:0007669"/>
    <property type="project" value="InterPro"/>
</dbReference>
<comment type="caution">
    <text evidence="4">The sequence shown here is derived from an EMBL/GenBank/DDBJ whole genome shotgun (WGS) entry which is preliminary data.</text>
</comment>
<name>A0A1Y2CJZ3_9FUNG</name>
<dbReference type="PROSITE" id="PS00108">
    <property type="entry name" value="PROTEIN_KINASE_ST"/>
    <property type="match status" value="1"/>
</dbReference>
<evidence type="ECO:0000259" key="3">
    <source>
        <dbReference type="PROSITE" id="PS50011"/>
    </source>
</evidence>
<dbReference type="InterPro" id="IPR008271">
    <property type="entry name" value="Ser/Thr_kinase_AS"/>
</dbReference>
<dbReference type="PROSITE" id="PS50011">
    <property type="entry name" value="PROTEIN_KINASE_DOM"/>
    <property type="match status" value="1"/>
</dbReference>
<reference evidence="4 5" key="1">
    <citation type="submission" date="2016-07" db="EMBL/GenBank/DDBJ databases">
        <title>Pervasive Adenine N6-methylation of Active Genes in Fungi.</title>
        <authorList>
            <consortium name="DOE Joint Genome Institute"/>
            <person name="Mondo S.J."/>
            <person name="Dannebaum R.O."/>
            <person name="Kuo R.C."/>
            <person name="Labutti K."/>
            <person name="Haridas S."/>
            <person name="Kuo A."/>
            <person name="Salamov A."/>
            <person name="Ahrendt S.R."/>
            <person name="Lipzen A."/>
            <person name="Sullivan W."/>
            <person name="Andreopoulos W.B."/>
            <person name="Clum A."/>
            <person name="Lindquist E."/>
            <person name="Daum C."/>
            <person name="Ramamoorthy G.K."/>
            <person name="Gryganskyi A."/>
            <person name="Culley D."/>
            <person name="Magnuson J.K."/>
            <person name="James T.Y."/>
            <person name="O'Malley M.A."/>
            <person name="Stajich J.E."/>
            <person name="Spatafora J.W."/>
            <person name="Visel A."/>
            <person name="Grigoriev I.V."/>
        </authorList>
    </citation>
    <scope>NUCLEOTIDE SEQUENCE [LARGE SCALE GENOMIC DNA]</scope>
    <source>
        <strain evidence="4 5">JEL800</strain>
    </source>
</reference>
<proteinExistence type="predicted"/>
<dbReference type="SMART" id="SM00220">
    <property type="entry name" value="S_TKc"/>
    <property type="match status" value="1"/>
</dbReference>
<keyword evidence="5" id="KW-1185">Reference proteome</keyword>
<dbReference type="GO" id="GO:0005524">
    <property type="term" value="F:ATP binding"/>
    <property type="evidence" value="ECO:0007669"/>
    <property type="project" value="UniProtKB-KW"/>
</dbReference>
<sequence>MSMQTRILSFLQRSVSFKYDTNATNGVNKFEDVYTLNRSLGKGSFAVVYLTTRNADQAKFATKVMEKRKIKKEELKSELSILKEVDHPLLTGLIDFYESENYVYLVMELAEGGSLFDHIQIVESYTEKDAVVIVKQLLEAIEYLHEKGIVHRDLKPENILLRKRNELTPVLITDFGLSKFTQDDTLLKTLCGSPFYVAPDVLNVKWGSGEGYGRAVDMWSLGVITFILLSGYPPFTGNSNSIIFQKIFNCDYEFDPEYWNDVSPSAKDFIEKLLVLDPNERLTASEALQHKWLSDSTASGDFNLLPSVLKGNVKFKKAANAIRVLEHMRRLTSEKRDAPFIKSVVN</sequence>
<dbReference type="Pfam" id="PF00069">
    <property type="entry name" value="Pkinase"/>
    <property type="match status" value="1"/>
</dbReference>
<dbReference type="STRING" id="329046.A0A1Y2CJZ3"/>
<keyword evidence="4" id="KW-0418">Kinase</keyword>
<dbReference type="InterPro" id="IPR011009">
    <property type="entry name" value="Kinase-like_dom_sf"/>
</dbReference>
<organism evidence="4 5">
    <name type="scientific">Rhizoclosmatium globosum</name>
    <dbReference type="NCBI Taxonomy" id="329046"/>
    <lineage>
        <taxon>Eukaryota</taxon>
        <taxon>Fungi</taxon>
        <taxon>Fungi incertae sedis</taxon>
        <taxon>Chytridiomycota</taxon>
        <taxon>Chytridiomycota incertae sedis</taxon>
        <taxon>Chytridiomycetes</taxon>
        <taxon>Chytridiales</taxon>
        <taxon>Chytriomycetaceae</taxon>
        <taxon>Rhizoclosmatium</taxon>
    </lineage>
</organism>
<dbReference type="FunFam" id="1.10.510.10:FF:000571">
    <property type="entry name" value="Maternal embryonic leucine zipper kinase"/>
    <property type="match status" value="1"/>
</dbReference>
<accession>A0A1Y2CJZ3</accession>
<dbReference type="Proteomes" id="UP000193642">
    <property type="component" value="Unassembled WGS sequence"/>
</dbReference>
<keyword evidence="1" id="KW-0547">Nucleotide-binding</keyword>
<feature type="domain" description="Protein kinase" evidence="3">
    <location>
        <begin position="34"/>
        <end position="293"/>
    </location>
</feature>
<dbReference type="CDD" id="cd05117">
    <property type="entry name" value="STKc_CAMK"/>
    <property type="match status" value="1"/>
</dbReference>
<dbReference type="EMBL" id="MCGO01000014">
    <property type="protein sequence ID" value="ORY47320.1"/>
    <property type="molecule type" value="Genomic_DNA"/>
</dbReference>